<dbReference type="RefSeq" id="WP_170122291.1">
    <property type="nucleotide sequence ID" value="NZ_QKZI01000001.1"/>
</dbReference>
<dbReference type="AlphaFoldDB" id="A0A2W7N9Y9"/>
<dbReference type="Proteomes" id="UP000248646">
    <property type="component" value="Unassembled WGS sequence"/>
</dbReference>
<protein>
    <submittedName>
        <fullName evidence="1">Uncharacterized protein</fullName>
    </submittedName>
</protein>
<organism evidence="1 2">
    <name type="scientific">Psychrobacillus insolitus</name>
    <dbReference type="NCBI Taxonomy" id="1461"/>
    <lineage>
        <taxon>Bacteria</taxon>
        <taxon>Bacillati</taxon>
        <taxon>Bacillota</taxon>
        <taxon>Bacilli</taxon>
        <taxon>Bacillales</taxon>
        <taxon>Bacillaceae</taxon>
        <taxon>Psychrobacillus</taxon>
    </lineage>
</organism>
<gene>
    <name evidence="1" type="ORF">C7437_101421</name>
</gene>
<accession>A0A2W7N9Y9</accession>
<evidence type="ECO:0000313" key="1">
    <source>
        <dbReference type="EMBL" id="PZX07309.1"/>
    </source>
</evidence>
<reference evidence="1 2" key="1">
    <citation type="submission" date="2018-06" db="EMBL/GenBank/DDBJ databases">
        <title>Genomic Encyclopedia of Type Strains, Phase IV (KMG-IV): sequencing the most valuable type-strain genomes for metagenomic binning, comparative biology and taxonomic classification.</title>
        <authorList>
            <person name="Goeker M."/>
        </authorList>
    </citation>
    <scope>NUCLEOTIDE SEQUENCE [LARGE SCALE GENOMIC DNA]</scope>
    <source>
        <strain evidence="1 2">DSM 5</strain>
    </source>
</reference>
<sequence length="47" mass="5756">MEDSITMKRKTYVREFTAEDIIEAFEELSFVERLKFLNYIKDTFEDN</sequence>
<name>A0A2W7N9Y9_9BACI</name>
<proteinExistence type="predicted"/>
<evidence type="ECO:0000313" key="2">
    <source>
        <dbReference type="Proteomes" id="UP000248646"/>
    </source>
</evidence>
<keyword evidence="2" id="KW-1185">Reference proteome</keyword>
<dbReference type="EMBL" id="QKZI01000001">
    <property type="protein sequence ID" value="PZX07309.1"/>
    <property type="molecule type" value="Genomic_DNA"/>
</dbReference>
<comment type="caution">
    <text evidence="1">The sequence shown here is derived from an EMBL/GenBank/DDBJ whole genome shotgun (WGS) entry which is preliminary data.</text>
</comment>